<sequence length="52" mass="5694">MLSSLSILNSLLLFFECGCVCQGRSVMAWIMSACTRGSSLWCGLCCRSSIHM</sequence>
<reference evidence="2" key="1">
    <citation type="journal article" date="2023" name="GigaByte">
        <title>Genome assembly of the bearded iris, Iris pallida Lam.</title>
        <authorList>
            <person name="Bruccoleri R.E."/>
            <person name="Oakeley E.J."/>
            <person name="Faust A.M.E."/>
            <person name="Altorfer M."/>
            <person name="Dessus-Babus S."/>
            <person name="Burckhardt D."/>
            <person name="Oertli M."/>
            <person name="Naumann U."/>
            <person name="Petersen F."/>
            <person name="Wong J."/>
        </authorList>
    </citation>
    <scope>NUCLEOTIDE SEQUENCE</scope>
    <source>
        <strain evidence="2">GSM-AAB239-AS_SAM_17_03QT</strain>
    </source>
</reference>
<keyword evidence="3" id="KW-1185">Reference proteome</keyword>
<evidence type="ECO:0000256" key="1">
    <source>
        <dbReference type="SAM" id="SignalP"/>
    </source>
</evidence>
<accession>A0AAX6ETP9</accession>
<name>A0AAX6ETP9_IRIPA</name>
<keyword evidence="1" id="KW-0732">Signal</keyword>
<organism evidence="2 3">
    <name type="scientific">Iris pallida</name>
    <name type="common">Sweet iris</name>
    <dbReference type="NCBI Taxonomy" id="29817"/>
    <lineage>
        <taxon>Eukaryota</taxon>
        <taxon>Viridiplantae</taxon>
        <taxon>Streptophyta</taxon>
        <taxon>Embryophyta</taxon>
        <taxon>Tracheophyta</taxon>
        <taxon>Spermatophyta</taxon>
        <taxon>Magnoliopsida</taxon>
        <taxon>Liliopsida</taxon>
        <taxon>Asparagales</taxon>
        <taxon>Iridaceae</taxon>
        <taxon>Iridoideae</taxon>
        <taxon>Irideae</taxon>
        <taxon>Iris</taxon>
    </lineage>
</organism>
<comment type="caution">
    <text evidence="2">The sequence shown here is derived from an EMBL/GenBank/DDBJ whole genome shotgun (WGS) entry which is preliminary data.</text>
</comment>
<dbReference type="AlphaFoldDB" id="A0AAX6ETP9"/>
<proteinExistence type="predicted"/>
<evidence type="ECO:0000313" key="3">
    <source>
        <dbReference type="Proteomes" id="UP001140949"/>
    </source>
</evidence>
<feature type="chain" id="PRO_5043758076" evidence="1">
    <location>
        <begin position="24"/>
        <end position="52"/>
    </location>
</feature>
<dbReference type="Proteomes" id="UP001140949">
    <property type="component" value="Unassembled WGS sequence"/>
</dbReference>
<feature type="signal peptide" evidence="1">
    <location>
        <begin position="1"/>
        <end position="23"/>
    </location>
</feature>
<evidence type="ECO:0000313" key="2">
    <source>
        <dbReference type="EMBL" id="KAJ6807393.1"/>
    </source>
</evidence>
<reference evidence="2" key="2">
    <citation type="submission" date="2023-04" db="EMBL/GenBank/DDBJ databases">
        <authorList>
            <person name="Bruccoleri R.E."/>
            <person name="Oakeley E.J."/>
            <person name="Faust A.-M."/>
            <person name="Dessus-Babus S."/>
            <person name="Altorfer M."/>
            <person name="Burckhardt D."/>
            <person name="Oertli M."/>
            <person name="Naumann U."/>
            <person name="Petersen F."/>
            <person name="Wong J."/>
        </authorList>
    </citation>
    <scope>NUCLEOTIDE SEQUENCE</scope>
    <source>
        <strain evidence="2">GSM-AAB239-AS_SAM_17_03QT</strain>
        <tissue evidence="2">Leaf</tissue>
    </source>
</reference>
<protein>
    <submittedName>
        <fullName evidence="2">Uncharacterized protein</fullName>
    </submittedName>
</protein>
<gene>
    <name evidence="2" type="ORF">M6B38_172935</name>
</gene>
<dbReference type="EMBL" id="JANAVB010033915">
    <property type="protein sequence ID" value="KAJ6807393.1"/>
    <property type="molecule type" value="Genomic_DNA"/>
</dbReference>